<keyword evidence="1" id="KW-0812">Transmembrane</keyword>
<proteinExistence type="predicted"/>
<dbReference type="AlphaFoldDB" id="A0AAP0MR24"/>
<keyword evidence="1" id="KW-1133">Transmembrane helix</keyword>
<protein>
    <submittedName>
        <fullName evidence="2">Uncharacterized protein</fullName>
    </submittedName>
</protein>
<accession>A0AAP0MR24</accession>
<sequence length="227" mass="25925">MTTPLPLIVDICLRRPRAAVCFLRSIRLLVLSLLFIQIRIDRLGSSWLFAYSLKALIWIFVFSSDRRVCWAVIRRSDGSDSTCCLDFESPFGLCQRWIDRDGSRPNNDGSEAGLNTSHLPRFHPLPNLQRFTVEMPARHEGKAEVFEPLVLSSVVAVPALWTIFVQRRGALYVRGRLAVDEGLLNLEKKSNAVSYATDMFVKRHWIIIVSVVLMVSDFAVSSLRRRY</sequence>
<evidence type="ECO:0000313" key="3">
    <source>
        <dbReference type="Proteomes" id="UP001428341"/>
    </source>
</evidence>
<comment type="caution">
    <text evidence="2">The sequence shown here is derived from an EMBL/GenBank/DDBJ whole genome shotgun (WGS) entry which is preliminary data.</text>
</comment>
<dbReference type="Proteomes" id="UP001428341">
    <property type="component" value="Unassembled WGS sequence"/>
</dbReference>
<gene>
    <name evidence="2" type="ORF">WN944_008707</name>
</gene>
<organism evidence="2 3">
    <name type="scientific">Citrus x changshan-huyou</name>
    <dbReference type="NCBI Taxonomy" id="2935761"/>
    <lineage>
        <taxon>Eukaryota</taxon>
        <taxon>Viridiplantae</taxon>
        <taxon>Streptophyta</taxon>
        <taxon>Embryophyta</taxon>
        <taxon>Tracheophyta</taxon>
        <taxon>Spermatophyta</taxon>
        <taxon>Magnoliopsida</taxon>
        <taxon>eudicotyledons</taxon>
        <taxon>Gunneridae</taxon>
        <taxon>Pentapetalae</taxon>
        <taxon>rosids</taxon>
        <taxon>malvids</taxon>
        <taxon>Sapindales</taxon>
        <taxon>Rutaceae</taxon>
        <taxon>Aurantioideae</taxon>
        <taxon>Citrus</taxon>
    </lineage>
</organism>
<feature type="transmembrane region" description="Helical" evidence="1">
    <location>
        <begin position="46"/>
        <end position="64"/>
    </location>
</feature>
<feature type="transmembrane region" description="Helical" evidence="1">
    <location>
        <begin position="145"/>
        <end position="164"/>
    </location>
</feature>
<evidence type="ECO:0000256" key="1">
    <source>
        <dbReference type="SAM" id="Phobius"/>
    </source>
</evidence>
<evidence type="ECO:0000313" key="2">
    <source>
        <dbReference type="EMBL" id="KAK9216697.1"/>
    </source>
</evidence>
<keyword evidence="3" id="KW-1185">Reference proteome</keyword>
<name>A0AAP0MR24_9ROSI</name>
<dbReference type="EMBL" id="JBCGBO010000003">
    <property type="protein sequence ID" value="KAK9216697.1"/>
    <property type="molecule type" value="Genomic_DNA"/>
</dbReference>
<feature type="transmembrane region" description="Helical" evidence="1">
    <location>
        <begin position="204"/>
        <end position="223"/>
    </location>
</feature>
<reference evidence="2 3" key="1">
    <citation type="submission" date="2024-05" db="EMBL/GenBank/DDBJ databases">
        <title>Haplotype-resolved chromosome-level genome assembly of Huyou (Citrus changshanensis).</title>
        <authorList>
            <person name="Miao C."/>
            <person name="Chen W."/>
            <person name="Wu Y."/>
            <person name="Wang L."/>
            <person name="Zhao S."/>
            <person name="Grierson D."/>
            <person name="Xu C."/>
            <person name="Chen K."/>
        </authorList>
    </citation>
    <scope>NUCLEOTIDE SEQUENCE [LARGE SCALE GENOMIC DNA]</scope>
    <source>
        <strain evidence="2">01-14</strain>
        <tissue evidence="2">Leaf</tissue>
    </source>
</reference>
<keyword evidence="1" id="KW-0472">Membrane</keyword>
<feature type="transmembrane region" description="Helical" evidence="1">
    <location>
        <begin position="21"/>
        <end position="40"/>
    </location>
</feature>